<dbReference type="PANTHER" id="PTHR43280:SF2">
    <property type="entry name" value="HTH-TYPE TRANSCRIPTIONAL REGULATOR EXSA"/>
    <property type="match status" value="1"/>
</dbReference>
<evidence type="ECO:0000259" key="4">
    <source>
        <dbReference type="PROSITE" id="PS01124"/>
    </source>
</evidence>
<dbReference type="InterPro" id="IPR003313">
    <property type="entry name" value="AraC-bd"/>
</dbReference>
<dbReference type="InterPro" id="IPR014710">
    <property type="entry name" value="RmlC-like_jellyroll"/>
</dbReference>
<evidence type="ECO:0000256" key="2">
    <source>
        <dbReference type="ARBA" id="ARBA00023125"/>
    </source>
</evidence>
<reference evidence="5 6" key="1">
    <citation type="submission" date="2020-04" db="EMBL/GenBank/DDBJ databases">
        <title>Genome sequencing of novel species.</title>
        <authorList>
            <person name="Heo J."/>
            <person name="Kim S.-J."/>
            <person name="Kim J.-S."/>
            <person name="Hong S.-B."/>
            <person name="Kwon S.-W."/>
        </authorList>
    </citation>
    <scope>NUCLEOTIDE SEQUENCE [LARGE SCALE GENOMIC DNA]</scope>
    <source>
        <strain evidence="5 6">MFER-1</strain>
    </source>
</reference>
<dbReference type="Pfam" id="PF02311">
    <property type="entry name" value="AraC_binding"/>
    <property type="match status" value="1"/>
</dbReference>
<gene>
    <name evidence="5" type="ORF">HH215_14080</name>
</gene>
<accession>A0A7Z2VJP3</accession>
<evidence type="ECO:0000313" key="6">
    <source>
        <dbReference type="Proteomes" id="UP000502248"/>
    </source>
</evidence>
<dbReference type="SUPFAM" id="SSF46689">
    <property type="entry name" value="Homeodomain-like"/>
    <property type="match status" value="2"/>
</dbReference>
<evidence type="ECO:0000313" key="5">
    <source>
        <dbReference type="EMBL" id="QJD84205.1"/>
    </source>
</evidence>
<dbReference type="InterPro" id="IPR009057">
    <property type="entry name" value="Homeodomain-like_sf"/>
</dbReference>
<dbReference type="InterPro" id="IPR018060">
    <property type="entry name" value="HTH_AraC"/>
</dbReference>
<sequence length="287" mass="33621">MKRLFDAVRFDGMMMLWSYAAKADAPFEGFYHWHQCFEILIVHEGEGTVIINQHAYDIKRGMMFIFQPYQLHKVYPKASKQQPYIRSKLHFIAEDFSDKLVLFPNRNTQLLQLWQGKGATQAFDLLGDMTYLEQLCEWYEQSAGNGKGESEEENMLFLLQILGFVNKAQGSMRESALIEIAKRPMRYSERIMKWIDHYYAEEVSLDRIAEELHLSKFYVSRVFRQETGSSVTDYLTARRIKQACRLLQTTYDPVERIGARVGLPDASYFVQLFKKVVGTTPLKYRNQ</sequence>
<evidence type="ECO:0000256" key="3">
    <source>
        <dbReference type="ARBA" id="ARBA00023163"/>
    </source>
</evidence>
<dbReference type="SUPFAM" id="SSF51215">
    <property type="entry name" value="Regulatory protein AraC"/>
    <property type="match status" value="1"/>
</dbReference>
<dbReference type="Gene3D" id="2.60.120.10">
    <property type="entry name" value="Jelly Rolls"/>
    <property type="match status" value="1"/>
</dbReference>
<organism evidence="5 6">
    <name type="scientific">Cohnella herbarum</name>
    <dbReference type="NCBI Taxonomy" id="2728023"/>
    <lineage>
        <taxon>Bacteria</taxon>
        <taxon>Bacillati</taxon>
        <taxon>Bacillota</taxon>
        <taxon>Bacilli</taxon>
        <taxon>Bacillales</taxon>
        <taxon>Paenibacillaceae</taxon>
        <taxon>Cohnella</taxon>
    </lineage>
</organism>
<dbReference type="GO" id="GO:0043565">
    <property type="term" value="F:sequence-specific DNA binding"/>
    <property type="evidence" value="ECO:0007669"/>
    <property type="project" value="InterPro"/>
</dbReference>
<name>A0A7Z2VJP3_9BACL</name>
<dbReference type="Gene3D" id="1.10.10.60">
    <property type="entry name" value="Homeodomain-like"/>
    <property type="match status" value="2"/>
</dbReference>
<dbReference type="KEGG" id="cheb:HH215_14080"/>
<proteinExistence type="predicted"/>
<dbReference type="EMBL" id="CP051680">
    <property type="protein sequence ID" value="QJD84205.1"/>
    <property type="molecule type" value="Genomic_DNA"/>
</dbReference>
<dbReference type="InterPro" id="IPR037923">
    <property type="entry name" value="HTH-like"/>
</dbReference>
<dbReference type="PANTHER" id="PTHR43280">
    <property type="entry name" value="ARAC-FAMILY TRANSCRIPTIONAL REGULATOR"/>
    <property type="match status" value="1"/>
</dbReference>
<evidence type="ECO:0000256" key="1">
    <source>
        <dbReference type="ARBA" id="ARBA00023015"/>
    </source>
</evidence>
<protein>
    <submittedName>
        <fullName evidence="5">AraC family transcriptional regulator</fullName>
    </submittedName>
</protein>
<dbReference type="RefSeq" id="WP_169280489.1">
    <property type="nucleotide sequence ID" value="NZ_CP051680.1"/>
</dbReference>
<dbReference type="PROSITE" id="PS00041">
    <property type="entry name" value="HTH_ARAC_FAMILY_1"/>
    <property type="match status" value="1"/>
</dbReference>
<dbReference type="AlphaFoldDB" id="A0A7Z2VJP3"/>
<dbReference type="Pfam" id="PF12833">
    <property type="entry name" value="HTH_18"/>
    <property type="match status" value="1"/>
</dbReference>
<keyword evidence="6" id="KW-1185">Reference proteome</keyword>
<dbReference type="PROSITE" id="PS01124">
    <property type="entry name" value="HTH_ARAC_FAMILY_2"/>
    <property type="match status" value="1"/>
</dbReference>
<dbReference type="GO" id="GO:0003700">
    <property type="term" value="F:DNA-binding transcription factor activity"/>
    <property type="evidence" value="ECO:0007669"/>
    <property type="project" value="InterPro"/>
</dbReference>
<dbReference type="InterPro" id="IPR018062">
    <property type="entry name" value="HTH_AraC-typ_CS"/>
</dbReference>
<keyword evidence="1" id="KW-0805">Transcription regulation</keyword>
<dbReference type="SMART" id="SM00342">
    <property type="entry name" value="HTH_ARAC"/>
    <property type="match status" value="1"/>
</dbReference>
<keyword evidence="2" id="KW-0238">DNA-binding</keyword>
<dbReference type="Proteomes" id="UP000502248">
    <property type="component" value="Chromosome"/>
</dbReference>
<keyword evidence="3" id="KW-0804">Transcription</keyword>
<feature type="domain" description="HTH araC/xylS-type" evidence="4">
    <location>
        <begin position="189"/>
        <end position="287"/>
    </location>
</feature>